<feature type="region of interest" description="Disordered" evidence="4">
    <location>
        <begin position="20"/>
        <end position="39"/>
    </location>
</feature>
<dbReference type="Gene3D" id="3.90.245.10">
    <property type="entry name" value="Ribonucleoside hydrolase-like"/>
    <property type="match status" value="1"/>
</dbReference>
<dbReference type="InterPro" id="IPR023186">
    <property type="entry name" value="IUNH"/>
</dbReference>
<dbReference type="PANTHER" id="PTHR12304:SF56">
    <property type="entry name" value="HYDROLASE, PUTATIVE (AFU_ORTHOLOGUE AFUA_1G11790)-RELATED"/>
    <property type="match status" value="1"/>
</dbReference>
<keyword evidence="7" id="KW-1185">Reference proteome</keyword>
<dbReference type="GeneID" id="28730860"/>
<accession>A0A0N1H0H1</accession>
<keyword evidence="3" id="KW-0326">Glycosidase</keyword>
<dbReference type="GO" id="GO:0008477">
    <property type="term" value="F:purine nucleosidase activity"/>
    <property type="evidence" value="ECO:0007669"/>
    <property type="project" value="TreeGrafter"/>
</dbReference>
<dbReference type="Proteomes" id="UP000038010">
    <property type="component" value="Unassembled WGS sequence"/>
</dbReference>
<evidence type="ECO:0000313" key="6">
    <source>
        <dbReference type="EMBL" id="KPI37364.1"/>
    </source>
</evidence>
<dbReference type="STRING" id="1664694.A0A0N1H0H1"/>
<proteinExistence type="inferred from homology"/>
<evidence type="ECO:0000313" key="7">
    <source>
        <dbReference type="Proteomes" id="UP000038010"/>
    </source>
</evidence>
<comment type="similarity">
    <text evidence="1">Belongs to the IUNH family.</text>
</comment>
<protein>
    <recommendedName>
        <fullName evidence="5">Inosine/uridine-preferring nucleoside hydrolase domain-containing protein</fullName>
    </recommendedName>
</protein>
<sequence>MPQVQENAPNRSAQALVMKWPLPPNPQTPNSPTHNEPNTHHATQTRVIIDTDPGIDDLVALLLALSTPADLLEVLAITLVRGNVDVHLSLRNIVTLFHTLEQELAFRRKHSLPENFDGVTKFKPLVAIGSDEPLLDPMESDFFHGRDGMLGVHGSHPHLSPQGEWADLFKEEAAGLTDEAVAAAARGASRGSISSHASSFVPSTRPAHEEILRLLRENEAGTITLISIGPLTNFAIAAAEDPETFLRAKEVIVMGGTVEHYGNVSPVAEFNIWADPLAAARVFALSGPSPASTIPVELDERCGLKAYPEGITASKQLRVIMMGLDITESHVLTKELWEEKCKPWLHRGSPLAIWSDTFIKQMLDKMERMGEGAVLTLHDPMCVYYALTSAEQGWMFSAAGRNDDAGQGGWEDIRVECGAQWTRGMTVGDTRPRKRRGSDGFRTYDQGNWLGAKSGNRIWRVVDSPGSEGPGRRIVEQLFG</sequence>
<dbReference type="InterPro" id="IPR036452">
    <property type="entry name" value="Ribo_hydro-like"/>
</dbReference>
<organism evidence="6 7">
    <name type="scientific">Cyphellophora attinorum</name>
    <dbReference type="NCBI Taxonomy" id="1664694"/>
    <lineage>
        <taxon>Eukaryota</taxon>
        <taxon>Fungi</taxon>
        <taxon>Dikarya</taxon>
        <taxon>Ascomycota</taxon>
        <taxon>Pezizomycotina</taxon>
        <taxon>Eurotiomycetes</taxon>
        <taxon>Chaetothyriomycetidae</taxon>
        <taxon>Chaetothyriales</taxon>
        <taxon>Cyphellophoraceae</taxon>
        <taxon>Cyphellophora</taxon>
    </lineage>
</organism>
<evidence type="ECO:0000256" key="3">
    <source>
        <dbReference type="ARBA" id="ARBA00023295"/>
    </source>
</evidence>
<dbReference type="OrthoDB" id="5783963at2759"/>
<dbReference type="GO" id="GO:0006152">
    <property type="term" value="P:purine nucleoside catabolic process"/>
    <property type="evidence" value="ECO:0007669"/>
    <property type="project" value="TreeGrafter"/>
</dbReference>
<dbReference type="EMBL" id="LFJN01000024">
    <property type="protein sequence ID" value="KPI37364.1"/>
    <property type="molecule type" value="Genomic_DNA"/>
</dbReference>
<evidence type="ECO:0000256" key="4">
    <source>
        <dbReference type="SAM" id="MobiDB-lite"/>
    </source>
</evidence>
<keyword evidence="2" id="KW-0378">Hydrolase</keyword>
<dbReference type="Pfam" id="PF01156">
    <property type="entry name" value="IU_nuc_hydro"/>
    <property type="match status" value="1"/>
</dbReference>
<comment type="caution">
    <text evidence="6">The sequence shown here is derived from an EMBL/GenBank/DDBJ whole genome shotgun (WGS) entry which is preliminary data.</text>
</comment>
<evidence type="ECO:0000256" key="2">
    <source>
        <dbReference type="ARBA" id="ARBA00022801"/>
    </source>
</evidence>
<evidence type="ECO:0000259" key="5">
    <source>
        <dbReference type="Pfam" id="PF01156"/>
    </source>
</evidence>
<dbReference type="VEuPathDB" id="FungiDB:AB675_10224"/>
<evidence type="ECO:0000256" key="1">
    <source>
        <dbReference type="ARBA" id="ARBA00009176"/>
    </source>
</evidence>
<feature type="domain" description="Inosine/uridine-preferring nucleoside hydrolase" evidence="5">
    <location>
        <begin position="47"/>
        <end position="435"/>
    </location>
</feature>
<gene>
    <name evidence="6" type="ORF">AB675_10224</name>
</gene>
<dbReference type="PANTHER" id="PTHR12304">
    <property type="entry name" value="INOSINE-URIDINE PREFERRING NUCLEOSIDE HYDROLASE"/>
    <property type="match status" value="1"/>
</dbReference>
<dbReference type="InterPro" id="IPR001910">
    <property type="entry name" value="Inosine/uridine_hydrolase_dom"/>
</dbReference>
<reference evidence="6 7" key="1">
    <citation type="submission" date="2015-06" db="EMBL/GenBank/DDBJ databases">
        <title>Draft genome of the ant-associated black yeast Phialophora attae CBS 131958.</title>
        <authorList>
            <person name="Moreno L.F."/>
            <person name="Stielow B.J."/>
            <person name="de Hoog S."/>
            <person name="Vicente V.A."/>
            <person name="Weiss V.A."/>
            <person name="de Vries M."/>
            <person name="Cruz L.M."/>
            <person name="Souza E.M."/>
        </authorList>
    </citation>
    <scope>NUCLEOTIDE SEQUENCE [LARGE SCALE GENOMIC DNA]</scope>
    <source>
        <strain evidence="6 7">CBS 131958</strain>
    </source>
</reference>
<dbReference type="GO" id="GO:0005829">
    <property type="term" value="C:cytosol"/>
    <property type="evidence" value="ECO:0007669"/>
    <property type="project" value="TreeGrafter"/>
</dbReference>
<name>A0A0N1H0H1_9EURO</name>
<dbReference type="AlphaFoldDB" id="A0A0N1H0H1"/>
<dbReference type="SUPFAM" id="SSF53590">
    <property type="entry name" value="Nucleoside hydrolase"/>
    <property type="match status" value="1"/>
</dbReference>
<dbReference type="RefSeq" id="XP_017997327.1">
    <property type="nucleotide sequence ID" value="XM_018138980.1"/>
</dbReference>